<dbReference type="AlphaFoldDB" id="A0A2A2AXE1"/>
<comment type="caution">
    <text evidence="2">The sequence shown here is derived from an EMBL/GenBank/DDBJ whole genome shotgun (WGS) entry which is preliminary data.</text>
</comment>
<protein>
    <submittedName>
        <fullName evidence="2">Uncharacterized protein</fullName>
    </submittedName>
</protein>
<dbReference type="EMBL" id="NSJE01000014">
    <property type="protein sequence ID" value="PAT42398.1"/>
    <property type="molecule type" value="Genomic_DNA"/>
</dbReference>
<keyword evidence="1" id="KW-1133">Transmembrane helix</keyword>
<organism evidence="2 3">
    <name type="scientific">Vandammella animalimorsus</name>
    <dbReference type="NCBI Taxonomy" id="2029117"/>
    <lineage>
        <taxon>Bacteria</taxon>
        <taxon>Pseudomonadati</taxon>
        <taxon>Pseudomonadota</taxon>
        <taxon>Betaproteobacteria</taxon>
        <taxon>Burkholderiales</taxon>
        <taxon>Comamonadaceae</taxon>
        <taxon>Vandammella</taxon>
    </lineage>
</organism>
<reference evidence="2 3" key="1">
    <citation type="submission" date="2017-08" db="EMBL/GenBank/DDBJ databases">
        <title>WGS of Clinical strains of the CDC Group NO-1 linked to zoonotic infections in humans.</title>
        <authorList>
            <person name="Bernier A.-M."/>
            <person name="Bernard K."/>
        </authorList>
    </citation>
    <scope>NUCLEOTIDE SEQUENCE [LARGE SCALE GENOMIC DNA]</scope>
    <source>
        <strain evidence="2 3">NML120219</strain>
    </source>
</reference>
<proteinExistence type="predicted"/>
<keyword evidence="1" id="KW-0472">Membrane</keyword>
<evidence type="ECO:0000256" key="1">
    <source>
        <dbReference type="SAM" id="Phobius"/>
    </source>
</evidence>
<dbReference type="Proteomes" id="UP000218439">
    <property type="component" value="Unassembled WGS sequence"/>
</dbReference>
<feature type="transmembrane region" description="Helical" evidence="1">
    <location>
        <begin position="62"/>
        <end position="79"/>
    </location>
</feature>
<accession>A0A2A2AXE1</accession>
<evidence type="ECO:0000313" key="2">
    <source>
        <dbReference type="EMBL" id="PAT42398.1"/>
    </source>
</evidence>
<sequence>MASMDLLLPGIYLCCLGTGVMPYSFAPVLFINLLFLGYLLSWLLTVKVSGAQGKEYLKQGQWLLFLLVCLLLAGGMASYN</sequence>
<evidence type="ECO:0000313" key="3">
    <source>
        <dbReference type="Proteomes" id="UP000218439"/>
    </source>
</evidence>
<gene>
    <name evidence="2" type="ORF">CK621_09480</name>
</gene>
<keyword evidence="1" id="KW-0812">Transmembrane</keyword>
<name>A0A2A2AXE1_9BURK</name>